<evidence type="ECO:0000256" key="6">
    <source>
        <dbReference type="RuleBase" id="RU000642"/>
    </source>
</evidence>
<dbReference type="Gene3D" id="3.30.479.20">
    <property type="entry name" value="Elongation factor Ts, dimerisation domain"/>
    <property type="match status" value="1"/>
</dbReference>
<dbReference type="InterPro" id="IPR036402">
    <property type="entry name" value="EF-Ts_dimer_sf"/>
</dbReference>
<dbReference type="PANTHER" id="PTHR11741:SF0">
    <property type="entry name" value="ELONGATION FACTOR TS, MITOCHONDRIAL"/>
    <property type="match status" value="1"/>
</dbReference>
<dbReference type="FunFam" id="1.10.286.20:FF:000001">
    <property type="entry name" value="Elongation factor Ts"/>
    <property type="match status" value="1"/>
</dbReference>
<evidence type="ECO:0000256" key="5">
    <source>
        <dbReference type="HAMAP-Rule" id="MF_00050"/>
    </source>
</evidence>
<dbReference type="FunFam" id="1.10.8.10:FF:000001">
    <property type="entry name" value="Elongation factor Ts"/>
    <property type="match status" value="1"/>
</dbReference>
<dbReference type="SUPFAM" id="SSF54713">
    <property type="entry name" value="Elongation factor Ts (EF-Ts), dimerisation domain"/>
    <property type="match status" value="1"/>
</dbReference>
<evidence type="ECO:0000256" key="2">
    <source>
        <dbReference type="ARBA" id="ARBA00016956"/>
    </source>
</evidence>
<dbReference type="AlphaFoldDB" id="A0A1F6CF95"/>
<dbReference type="GO" id="GO:0005737">
    <property type="term" value="C:cytoplasm"/>
    <property type="evidence" value="ECO:0007669"/>
    <property type="project" value="UniProtKB-SubCell"/>
</dbReference>
<comment type="similarity">
    <text evidence="1 5 6">Belongs to the EF-Ts family.</text>
</comment>
<dbReference type="Gene3D" id="1.10.286.20">
    <property type="match status" value="1"/>
</dbReference>
<comment type="function">
    <text evidence="5 6">Associates with the EF-Tu.GDP complex and induces the exchange of GDP to GTP. It remains bound to the aminoacyl-tRNA.EF-Tu.GTP complex up to the GTP hydrolysis stage on the ribosome.</text>
</comment>
<dbReference type="Proteomes" id="UP000178344">
    <property type="component" value="Unassembled WGS sequence"/>
</dbReference>
<evidence type="ECO:0000256" key="1">
    <source>
        <dbReference type="ARBA" id="ARBA00005532"/>
    </source>
</evidence>
<keyword evidence="5" id="KW-0963">Cytoplasm</keyword>
<proteinExistence type="inferred from homology"/>
<dbReference type="InterPro" id="IPR009060">
    <property type="entry name" value="UBA-like_sf"/>
</dbReference>
<feature type="domain" description="Translation elongation factor EFTs/EF1B dimerisation" evidence="8">
    <location>
        <begin position="94"/>
        <end position="199"/>
    </location>
</feature>
<evidence type="ECO:0000256" key="4">
    <source>
        <dbReference type="ARBA" id="ARBA00022917"/>
    </source>
</evidence>
<organism evidence="9 10">
    <name type="scientific">Candidatus Kaiserbacteria bacterium RIFCSPHIGHO2_01_FULL_49_13</name>
    <dbReference type="NCBI Taxonomy" id="1798477"/>
    <lineage>
        <taxon>Bacteria</taxon>
        <taxon>Candidatus Kaiseribacteriota</taxon>
    </lineage>
</organism>
<dbReference type="PROSITE" id="PS01127">
    <property type="entry name" value="EF_TS_2"/>
    <property type="match status" value="1"/>
</dbReference>
<keyword evidence="4 5" id="KW-0648">Protein biosynthesis</keyword>
<keyword evidence="3 5" id="KW-0251">Elongation factor</keyword>
<evidence type="ECO:0000259" key="8">
    <source>
        <dbReference type="Pfam" id="PF00889"/>
    </source>
</evidence>
<evidence type="ECO:0000256" key="7">
    <source>
        <dbReference type="RuleBase" id="RU000643"/>
    </source>
</evidence>
<gene>
    <name evidence="5" type="primary">tsf</name>
    <name evidence="9" type="ORF">A2671_02100</name>
</gene>
<reference evidence="9 10" key="1">
    <citation type="journal article" date="2016" name="Nat. Commun.">
        <title>Thousands of microbial genomes shed light on interconnected biogeochemical processes in an aquifer system.</title>
        <authorList>
            <person name="Anantharaman K."/>
            <person name="Brown C.T."/>
            <person name="Hug L.A."/>
            <person name="Sharon I."/>
            <person name="Castelle C.J."/>
            <person name="Probst A.J."/>
            <person name="Thomas B.C."/>
            <person name="Singh A."/>
            <person name="Wilkins M.J."/>
            <person name="Karaoz U."/>
            <person name="Brodie E.L."/>
            <person name="Williams K.H."/>
            <person name="Hubbard S.S."/>
            <person name="Banfield J.F."/>
        </authorList>
    </citation>
    <scope>NUCLEOTIDE SEQUENCE [LARGE SCALE GENOMIC DNA]</scope>
</reference>
<evidence type="ECO:0000313" key="10">
    <source>
        <dbReference type="Proteomes" id="UP000178344"/>
    </source>
</evidence>
<dbReference type="InterPro" id="IPR018101">
    <property type="entry name" value="Transl_elong_Ts_CS"/>
</dbReference>
<comment type="subcellular location">
    <subcellularLocation>
        <location evidence="5 7">Cytoplasm</location>
    </subcellularLocation>
</comment>
<accession>A0A1F6CF95</accession>
<dbReference type="NCBIfam" id="TIGR00116">
    <property type="entry name" value="tsf"/>
    <property type="match status" value="1"/>
</dbReference>
<protein>
    <recommendedName>
        <fullName evidence="2 5">Elongation factor Ts</fullName>
        <shortName evidence="5">EF-Ts</shortName>
    </recommendedName>
</protein>
<feature type="region of interest" description="Involved in Mg(2+) ion dislocation from EF-Tu" evidence="5">
    <location>
        <begin position="83"/>
        <end position="86"/>
    </location>
</feature>
<dbReference type="Pfam" id="PF00889">
    <property type="entry name" value="EF_TS"/>
    <property type="match status" value="1"/>
</dbReference>
<comment type="caution">
    <text evidence="9">The sequence shown here is derived from an EMBL/GenBank/DDBJ whole genome shotgun (WGS) entry which is preliminary data.</text>
</comment>
<dbReference type="GO" id="GO:0003746">
    <property type="term" value="F:translation elongation factor activity"/>
    <property type="evidence" value="ECO:0007669"/>
    <property type="project" value="UniProtKB-UniRule"/>
</dbReference>
<name>A0A1F6CF95_9BACT</name>
<dbReference type="HAMAP" id="MF_00050">
    <property type="entry name" value="EF_Ts"/>
    <property type="match status" value="1"/>
</dbReference>
<evidence type="ECO:0000256" key="3">
    <source>
        <dbReference type="ARBA" id="ARBA00022768"/>
    </source>
</evidence>
<evidence type="ECO:0000313" key="9">
    <source>
        <dbReference type="EMBL" id="OGG47532.1"/>
    </source>
</evidence>
<dbReference type="InterPro" id="IPR014039">
    <property type="entry name" value="Transl_elong_EFTs/EF1B_dimer"/>
</dbReference>
<dbReference type="PANTHER" id="PTHR11741">
    <property type="entry name" value="ELONGATION FACTOR TS"/>
    <property type="match status" value="1"/>
</dbReference>
<dbReference type="SUPFAM" id="SSF46934">
    <property type="entry name" value="UBA-like"/>
    <property type="match status" value="1"/>
</dbReference>
<dbReference type="CDD" id="cd14275">
    <property type="entry name" value="UBA_EF-Ts"/>
    <property type="match status" value="1"/>
</dbReference>
<dbReference type="EMBL" id="MFKQ01000008">
    <property type="protein sequence ID" value="OGG47532.1"/>
    <property type="molecule type" value="Genomic_DNA"/>
</dbReference>
<dbReference type="Gene3D" id="1.10.8.10">
    <property type="entry name" value="DNA helicase RuvA subunit, C-terminal domain"/>
    <property type="match status" value="1"/>
</dbReference>
<dbReference type="InterPro" id="IPR001816">
    <property type="entry name" value="Transl_elong_EFTs/EF1B"/>
</dbReference>
<sequence length="199" mass="21672">MTGAVTAADVKKLREQTGAGMMDAKTALAEAQGDFAVAVDILRRKGVLKAGKKFDREAREGVIEAYIHGDGRIGVLVEVNCETDFVARNEEFKALVHDLALHIAASAPLYVSREQVPADVLAKEKAIYGEEAAAAGKPGALLEKIVAGKIEKFYSEICLLDQSFVKDEDIVIKDLINQKIATIGENIQVRRFVRYILGE</sequence>